<evidence type="ECO:0000313" key="2">
    <source>
        <dbReference type="EMBL" id="KUG20487.1"/>
    </source>
</evidence>
<evidence type="ECO:0000256" key="1">
    <source>
        <dbReference type="SAM" id="MobiDB-lite"/>
    </source>
</evidence>
<feature type="region of interest" description="Disordered" evidence="1">
    <location>
        <begin position="23"/>
        <end position="51"/>
    </location>
</feature>
<name>A0A0W8FHY9_9ZZZZ</name>
<dbReference type="EMBL" id="LNQE01001185">
    <property type="protein sequence ID" value="KUG20487.1"/>
    <property type="molecule type" value="Genomic_DNA"/>
</dbReference>
<accession>A0A0W8FHY9</accession>
<gene>
    <name evidence="2" type="ORF">ASZ90_009771</name>
</gene>
<organism evidence="2">
    <name type="scientific">hydrocarbon metagenome</name>
    <dbReference type="NCBI Taxonomy" id="938273"/>
    <lineage>
        <taxon>unclassified sequences</taxon>
        <taxon>metagenomes</taxon>
        <taxon>ecological metagenomes</taxon>
    </lineage>
</organism>
<proteinExistence type="predicted"/>
<sequence length="51" mass="5405">MPDRDLHGVIAGAPEHQMEVLRAAGKTDRTSRGGRLGPGHEEPPGNPGMFT</sequence>
<protein>
    <submittedName>
        <fullName evidence="2">Uncharacterized protein</fullName>
    </submittedName>
</protein>
<comment type="caution">
    <text evidence="2">The sequence shown here is derived from an EMBL/GenBank/DDBJ whole genome shotgun (WGS) entry which is preliminary data.</text>
</comment>
<dbReference type="AlphaFoldDB" id="A0A0W8FHY9"/>
<reference evidence="2" key="1">
    <citation type="journal article" date="2015" name="Proc. Natl. Acad. Sci. U.S.A.">
        <title>Networks of energetic and metabolic interactions define dynamics in microbial communities.</title>
        <authorList>
            <person name="Embree M."/>
            <person name="Liu J.K."/>
            <person name="Al-Bassam M.M."/>
            <person name="Zengler K."/>
        </authorList>
    </citation>
    <scope>NUCLEOTIDE SEQUENCE</scope>
</reference>